<proteinExistence type="predicted"/>
<comment type="caution">
    <text evidence="2">The sequence shown here is derived from an EMBL/GenBank/DDBJ whole genome shotgun (WGS) entry which is preliminary data.</text>
</comment>
<reference evidence="2" key="1">
    <citation type="journal article" date="2015" name="Nature">
        <title>Complex archaea that bridge the gap between prokaryotes and eukaryotes.</title>
        <authorList>
            <person name="Spang A."/>
            <person name="Saw J.H."/>
            <person name="Jorgensen S.L."/>
            <person name="Zaremba-Niedzwiedzka K."/>
            <person name="Martijn J."/>
            <person name="Lind A.E."/>
            <person name="van Eijk R."/>
            <person name="Schleper C."/>
            <person name="Guy L."/>
            <person name="Ettema T.J."/>
        </authorList>
    </citation>
    <scope>NUCLEOTIDE SEQUENCE</scope>
</reference>
<feature type="non-terminal residue" evidence="2">
    <location>
        <position position="1"/>
    </location>
</feature>
<evidence type="ECO:0000259" key="1">
    <source>
        <dbReference type="SMART" id="SM00421"/>
    </source>
</evidence>
<dbReference type="GO" id="GO:0006355">
    <property type="term" value="P:regulation of DNA-templated transcription"/>
    <property type="evidence" value="ECO:0007669"/>
    <property type="project" value="InterPro"/>
</dbReference>
<dbReference type="InterPro" id="IPR016032">
    <property type="entry name" value="Sig_transdc_resp-reg_C-effctor"/>
</dbReference>
<dbReference type="InterPro" id="IPR000792">
    <property type="entry name" value="Tscrpt_reg_LuxR_C"/>
</dbReference>
<feature type="domain" description="HTH luxR-type" evidence="1">
    <location>
        <begin position="101"/>
        <end position="158"/>
    </location>
</feature>
<gene>
    <name evidence="2" type="ORF">LCGC14_2657360</name>
</gene>
<dbReference type="GO" id="GO:0003677">
    <property type="term" value="F:DNA binding"/>
    <property type="evidence" value="ECO:0007669"/>
    <property type="project" value="InterPro"/>
</dbReference>
<dbReference type="SMART" id="SM00421">
    <property type="entry name" value="HTH_LUXR"/>
    <property type="match status" value="1"/>
</dbReference>
<name>A0A0F9C3D2_9ZZZZ</name>
<accession>A0A0F9C3D2</accession>
<dbReference type="AlphaFoldDB" id="A0A0F9C3D2"/>
<evidence type="ECO:0000313" key="2">
    <source>
        <dbReference type="EMBL" id="KKK96979.1"/>
    </source>
</evidence>
<dbReference type="SUPFAM" id="SSF46894">
    <property type="entry name" value="C-terminal effector domain of the bipartite response regulators"/>
    <property type="match status" value="1"/>
</dbReference>
<dbReference type="Gene3D" id="1.10.10.10">
    <property type="entry name" value="Winged helix-like DNA-binding domain superfamily/Winged helix DNA-binding domain"/>
    <property type="match status" value="1"/>
</dbReference>
<dbReference type="InterPro" id="IPR036388">
    <property type="entry name" value="WH-like_DNA-bd_sf"/>
</dbReference>
<dbReference type="EMBL" id="LAZR01046248">
    <property type="protein sequence ID" value="KKK96979.1"/>
    <property type="molecule type" value="Genomic_DNA"/>
</dbReference>
<sequence>CLSRPTRPGGVNLFGVPCKTASLFPRGCPCGLAPLSCAYNGIGALLACVSGGLLRALHGHIAVASLFLLLEWGSRRRSMETVMDYRGPLISDDVWRMLGSEMGLSPRQLELARHMLAGRSLKRAAHLMGLSVSSAAGYRSRIFARLHISHQGEFVMLVLWRFVQGCSQLRCPRVEDQ</sequence>
<protein>
    <recommendedName>
        <fullName evidence="1">HTH luxR-type domain-containing protein</fullName>
    </recommendedName>
</protein>
<organism evidence="2">
    <name type="scientific">marine sediment metagenome</name>
    <dbReference type="NCBI Taxonomy" id="412755"/>
    <lineage>
        <taxon>unclassified sequences</taxon>
        <taxon>metagenomes</taxon>
        <taxon>ecological metagenomes</taxon>
    </lineage>
</organism>